<feature type="domain" description="Helicase Helix-turn-helix" evidence="1">
    <location>
        <begin position="249"/>
        <end position="341"/>
    </location>
</feature>
<dbReference type="Pfam" id="PF14493">
    <property type="entry name" value="HTH_40"/>
    <property type="match status" value="1"/>
</dbReference>
<proteinExistence type="predicted"/>
<organism evidence="2 3">
    <name type="scientific">Lentilactobacillus kisonensis F0435</name>
    <dbReference type="NCBI Taxonomy" id="797516"/>
    <lineage>
        <taxon>Bacteria</taxon>
        <taxon>Bacillati</taxon>
        <taxon>Bacillota</taxon>
        <taxon>Bacilli</taxon>
        <taxon>Lactobacillales</taxon>
        <taxon>Lactobacillaceae</taxon>
        <taxon>Lentilactobacillus</taxon>
    </lineage>
</organism>
<accession>H1LG38</accession>
<gene>
    <name evidence="2" type="ORF">HMPREF9104_01564</name>
</gene>
<evidence type="ECO:0000313" key="3">
    <source>
        <dbReference type="Proteomes" id="UP000005025"/>
    </source>
</evidence>
<dbReference type="InterPro" id="IPR029491">
    <property type="entry name" value="Helicase_HTH"/>
</dbReference>
<dbReference type="STRING" id="797516.HMPREF9104_01564"/>
<dbReference type="PATRIC" id="fig|797516.3.peg.1387"/>
<dbReference type="AlphaFoldDB" id="H1LG38"/>
<evidence type="ECO:0000259" key="1">
    <source>
        <dbReference type="Pfam" id="PF14493"/>
    </source>
</evidence>
<dbReference type="RefSeq" id="WP_008856739.1">
    <property type="nucleotide sequence ID" value="NZ_JH591039.1"/>
</dbReference>
<dbReference type="OrthoDB" id="2146354at2"/>
<sequence length="351" mass="40679">MKLSTLYLLCGDPDQFRRAKAIKNVLIGRRTVSNLYWGLEYDLLSYFGVLRNFSLGDEQATIDALVRAKMVIVDEGLLYKLTPEGQDKKQELSNSLGATKELTTVVKYDIVRFSRRFIFAAQVISEYSYANSQYYPQTIGFFDDQLIKRWFIQNKERQLPQYFHDLLENFLTSLNSDLLANIFVQSLSGHKFSGETEEQIATETGLDPTIVQLQWLKLYAKLFLQLHDDRLTPLKLLLSDLERPVMSKSAQQTFDLFISQNKFNPAKIAQVRGIKLTTVLEHLLEAAIIQPRGQFPFDRLLTSSLKTKLRDNQSKVDGEWQFQDAKAHIPELQFFQFRLFQILERKLGQND</sequence>
<dbReference type="Proteomes" id="UP000005025">
    <property type="component" value="Unassembled WGS sequence"/>
</dbReference>
<evidence type="ECO:0000313" key="2">
    <source>
        <dbReference type="EMBL" id="EHO51050.1"/>
    </source>
</evidence>
<dbReference type="HOGENOM" id="CLU_066169_1_0_9"/>
<name>H1LG38_9LACO</name>
<reference evidence="2 3" key="1">
    <citation type="submission" date="2011-09" db="EMBL/GenBank/DDBJ databases">
        <authorList>
            <person name="Weinstock G."/>
            <person name="Sodergren E."/>
            <person name="Clifton S."/>
            <person name="Fulton L."/>
            <person name="Fulton B."/>
            <person name="Courtney L."/>
            <person name="Fronick C."/>
            <person name="Harrison M."/>
            <person name="Strong C."/>
            <person name="Farmer C."/>
            <person name="Delahaunty K."/>
            <person name="Markovic C."/>
            <person name="Hall O."/>
            <person name="Minx P."/>
            <person name="Tomlinson C."/>
            <person name="Mitreva M."/>
            <person name="Hou S."/>
            <person name="Chen J."/>
            <person name="Wollam A."/>
            <person name="Pepin K.H."/>
            <person name="Johnson M."/>
            <person name="Bhonagiri V."/>
            <person name="Zhang X."/>
            <person name="Suruliraj S."/>
            <person name="Warren W."/>
            <person name="Chinwalla A."/>
            <person name="Mardis E.R."/>
            <person name="Wilson R.K."/>
        </authorList>
    </citation>
    <scope>NUCLEOTIDE SEQUENCE [LARGE SCALE GENOMIC DNA]</scope>
    <source>
        <strain evidence="2 3">F0435</strain>
    </source>
</reference>
<comment type="caution">
    <text evidence="2">The sequence shown here is derived from an EMBL/GenBank/DDBJ whole genome shotgun (WGS) entry which is preliminary data.</text>
</comment>
<dbReference type="EMBL" id="AGRJ01000152">
    <property type="protein sequence ID" value="EHO51050.1"/>
    <property type="molecule type" value="Genomic_DNA"/>
</dbReference>
<protein>
    <recommendedName>
        <fullName evidence="1">Helicase Helix-turn-helix domain-containing protein</fullName>
    </recommendedName>
</protein>